<reference evidence="16" key="1">
    <citation type="submission" date="2025-08" db="UniProtKB">
        <authorList>
            <consortium name="Ensembl"/>
        </authorList>
    </citation>
    <scope>IDENTIFICATION</scope>
</reference>
<dbReference type="Pfam" id="PF13000">
    <property type="entry name" value="Acatn"/>
    <property type="match status" value="3"/>
</dbReference>
<keyword evidence="7 15" id="KW-0472">Membrane</keyword>
<evidence type="ECO:0000256" key="11">
    <source>
        <dbReference type="ARBA" id="ARBA00063974"/>
    </source>
</evidence>
<feature type="transmembrane region" description="Helical" evidence="15">
    <location>
        <begin position="340"/>
        <end position="357"/>
    </location>
</feature>
<feature type="transmembrane region" description="Helical" evidence="15">
    <location>
        <begin position="369"/>
        <end position="391"/>
    </location>
</feature>
<dbReference type="PANTHER" id="PTHR12778">
    <property type="entry name" value="SOLUTE CARRIER FAMILY 33 ACETYL-COA TRANSPORTER -RELATED"/>
    <property type="match status" value="1"/>
</dbReference>
<reference evidence="16" key="2">
    <citation type="submission" date="2025-09" db="UniProtKB">
        <authorList>
            <consortium name="Ensembl"/>
        </authorList>
    </citation>
    <scope>IDENTIFICATION</scope>
</reference>
<keyword evidence="2" id="KW-0813">Transport</keyword>
<comment type="catalytic activity">
    <reaction evidence="9">
        <text>acetyl-CoA(in) = acetyl-CoA(out)</text>
        <dbReference type="Rhea" id="RHEA:75039"/>
        <dbReference type="ChEBI" id="CHEBI:57288"/>
    </reaction>
    <physiologicalReaction direction="left-to-right" evidence="9">
        <dbReference type="Rhea" id="RHEA:75040"/>
    </physiologicalReaction>
</comment>
<evidence type="ECO:0000256" key="3">
    <source>
        <dbReference type="ARBA" id="ARBA00022553"/>
    </source>
</evidence>
<evidence type="ECO:0000256" key="7">
    <source>
        <dbReference type="ARBA" id="ARBA00023136"/>
    </source>
</evidence>
<evidence type="ECO:0000256" key="6">
    <source>
        <dbReference type="ARBA" id="ARBA00022989"/>
    </source>
</evidence>
<feature type="compositionally biased region" description="Basic and acidic residues" evidence="14">
    <location>
        <begin position="55"/>
        <end position="69"/>
    </location>
</feature>
<feature type="region of interest" description="Disordered" evidence="14">
    <location>
        <begin position="1"/>
        <end position="100"/>
    </location>
</feature>
<dbReference type="InterPro" id="IPR036259">
    <property type="entry name" value="MFS_trans_sf"/>
</dbReference>
<dbReference type="SUPFAM" id="SSF103473">
    <property type="entry name" value="MFS general substrate transporter"/>
    <property type="match status" value="1"/>
</dbReference>
<dbReference type="Proteomes" id="UP000694409">
    <property type="component" value="Unassembled WGS sequence"/>
</dbReference>
<proteinExistence type="inferred from homology"/>
<accession>A0A8C9N2U8</accession>
<name>A0A8C9N2U8_SERCA</name>
<feature type="compositionally biased region" description="Basic and acidic residues" evidence="14">
    <location>
        <begin position="10"/>
        <end position="23"/>
    </location>
</feature>
<comment type="subunit">
    <text evidence="11">Homodimerizes.</text>
</comment>
<dbReference type="GeneTree" id="ENSGT00940000154019"/>
<evidence type="ECO:0000256" key="15">
    <source>
        <dbReference type="SAM" id="Phobius"/>
    </source>
</evidence>
<feature type="transmembrane region" description="Helical" evidence="15">
    <location>
        <begin position="304"/>
        <end position="328"/>
    </location>
</feature>
<protein>
    <recommendedName>
        <fullName evidence="12">Acetyl-coenzyme A transporter 1</fullName>
    </recommendedName>
    <alternativeName>
        <fullName evidence="13">Solute carrier family 33 member 1</fullName>
    </alternativeName>
</protein>
<evidence type="ECO:0000256" key="8">
    <source>
        <dbReference type="ARBA" id="ARBA00023180"/>
    </source>
</evidence>
<feature type="transmembrane region" description="Helical" evidence="15">
    <location>
        <begin position="258"/>
        <end position="284"/>
    </location>
</feature>
<keyword evidence="8" id="KW-0325">Glycoprotein</keyword>
<comment type="subcellular location">
    <subcellularLocation>
        <location evidence="1">Endoplasmic reticulum membrane</location>
        <topology evidence="1">Multi-pass membrane protein</topology>
    </subcellularLocation>
</comment>
<evidence type="ECO:0000256" key="13">
    <source>
        <dbReference type="ARBA" id="ARBA00075956"/>
    </source>
</evidence>
<comment type="similarity">
    <text evidence="10">Belongs to the SLC33A transporter family.</text>
</comment>
<evidence type="ECO:0000256" key="14">
    <source>
        <dbReference type="SAM" id="MobiDB-lite"/>
    </source>
</evidence>
<evidence type="ECO:0000256" key="5">
    <source>
        <dbReference type="ARBA" id="ARBA00022824"/>
    </source>
</evidence>
<evidence type="ECO:0000256" key="10">
    <source>
        <dbReference type="ARBA" id="ARBA00061205"/>
    </source>
</evidence>
<evidence type="ECO:0000256" key="4">
    <source>
        <dbReference type="ARBA" id="ARBA00022692"/>
    </source>
</evidence>
<keyword evidence="3" id="KW-0597">Phosphoprotein</keyword>
<evidence type="ECO:0000313" key="16">
    <source>
        <dbReference type="Ensembl" id="ENSSCAP00000012189.1"/>
    </source>
</evidence>
<dbReference type="GO" id="GO:0005789">
    <property type="term" value="C:endoplasmic reticulum membrane"/>
    <property type="evidence" value="ECO:0007669"/>
    <property type="project" value="UniProtKB-SubCell"/>
</dbReference>
<dbReference type="GO" id="GO:0008521">
    <property type="term" value="F:acetyl-CoA transmembrane transporter activity"/>
    <property type="evidence" value="ECO:0007669"/>
    <property type="project" value="InterPro"/>
</dbReference>
<dbReference type="PANTHER" id="PTHR12778:SF9">
    <property type="entry name" value="ACETYL-COENZYME A TRANSPORTER 1"/>
    <property type="match status" value="1"/>
</dbReference>
<dbReference type="InterPro" id="IPR024371">
    <property type="entry name" value="AcetylCoA_trans_1-like"/>
</dbReference>
<evidence type="ECO:0000256" key="2">
    <source>
        <dbReference type="ARBA" id="ARBA00022448"/>
    </source>
</evidence>
<sequence length="509" mass="55976">MSWSCAPHGQGEREPQEQPRQGKEAATTAGEKRARKLTHRDEASTRKPSRGTASYKRDTEPRTSQERSTEQQPRPGGEVVNTAKGKRVRKLTRGPSGLSEPSARYPRYVLGLFMIYMSTQVDALLGDGHGRGPDVAALTVTFFLFEFLAATQDIAVDGWALTMLSRENVGYASTCNSVGQTAGYFLGNVLFLALESASFCNKYLRFEPQPRGIVTLSDFLFFWGAVFLVTTTLVAFLKKENEELIPAKEETKGITDTYRLLFSIIKMPAVLTFCLLILTSKIGFSAADAVTGLKLVEEGVPKEHLALLAVPMVPLQIILPLVISKYTAGPQPLNTFYKAMPYRLLFGLEFAFLVWWAPKVKHEGGFPVYYYAVVVLSYALHQVTLYSMYVAVMAFNAKVSDPLIGGTYMTLLNTVSNLGGNWPSTVALWLVDPLTVKECAGAQGHTCATAAATELCTAAGGSCVTTLDGYYVESVVCVILGFAWWFFLGPKFKKLQDEGQSSWKCKRSN</sequence>
<gene>
    <name evidence="16" type="primary">SLC33A1</name>
</gene>
<keyword evidence="4 15" id="KW-0812">Transmembrane</keyword>
<dbReference type="FunFam" id="1.20.1250.20:FF:000287">
    <property type="entry name" value="acetyl-coenzyme A transporter 1 isoform X1"/>
    <property type="match status" value="1"/>
</dbReference>
<dbReference type="GO" id="GO:0035348">
    <property type="term" value="P:acetyl-CoA transmembrane transport"/>
    <property type="evidence" value="ECO:0007669"/>
    <property type="project" value="InterPro"/>
</dbReference>
<evidence type="ECO:0000256" key="12">
    <source>
        <dbReference type="ARBA" id="ARBA00074217"/>
    </source>
</evidence>
<organism evidence="16 17">
    <name type="scientific">Serinus canaria</name>
    <name type="common">Island canary</name>
    <name type="synonym">Fringilla canaria</name>
    <dbReference type="NCBI Taxonomy" id="9135"/>
    <lineage>
        <taxon>Eukaryota</taxon>
        <taxon>Metazoa</taxon>
        <taxon>Chordata</taxon>
        <taxon>Craniata</taxon>
        <taxon>Vertebrata</taxon>
        <taxon>Euteleostomi</taxon>
        <taxon>Archelosauria</taxon>
        <taxon>Archosauria</taxon>
        <taxon>Dinosauria</taxon>
        <taxon>Saurischia</taxon>
        <taxon>Theropoda</taxon>
        <taxon>Coelurosauria</taxon>
        <taxon>Aves</taxon>
        <taxon>Neognathae</taxon>
        <taxon>Neoaves</taxon>
        <taxon>Telluraves</taxon>
        <taxon>Australaves</taxon>
        <taxon>Passeriformes</taxon>
        <taxon>Passeroidea</taxon>
        <taxon>Fringillidae</taxon>
        <taxon>Carduelinae</taxon>
        <taxon>Serinus</taxon>
    </lineage>
</organism>
<keyword evidence="5" id="KW-0256">Endoplasmic reticulum</keyword>
<dbReference type="Ensembl" id="ENSSCAT00000013727.1">
    <property type="protein sequence ID" value="ENSSCAP00000012189.1"/>
    <property type="gene ID" value="ENSSCAG00000009014.1"/>
</dbReference>
<evidence type="ECO:0000256" key="9">
    <source>
        <dbReference type="ARBA" id="ARBA00051707"/>
    </source>
</evidence>
<dbReference type="AlphaFoldDB" id="A0A8C9N2U8"/>
<evidence type="ECO:0000256" key="1">
    <source>
        <dbReference type="ARBA" id="ARBA00004477"/>
    </source>
</evidence>
<feature type="transmembrane region" description="Helical" evidence="15">
    <location>
        <begin position="470"/>
        <end position="488"/>
    </location>
</feature>
<evidence type="ECO:0000313" key="17">
    <source>
        <dbReference type="Proteomes" id="UP000694409"/>
    </source>
</evidence>
<keyword evidence="6 15" id="KW-1133">Transmembrane helix</keyword>
<feature type="transmembrane region" description="Helical" evidence="15">
    <location>
        <begin position="219"/>
        <end position="237"/>
    </location>
</feature>
<dbReference type="InterPro" id="IPR004752">
    <property type="entry name" value="AmpG_permease/AT-1"/>
</dbReference>
<keyword evidence="17" id="KW-1185">Reference proteome</keyword>